<reference evidence="2" key="1">
    <citation type="journal article" date="2019" name="Int. J. Syst. Evol. Microbiol.">
        <title>The Global Catalogue of Microorganisms (GCM) 10K type strain sequencing project: providing services to taxonomists for standard genome sequencing and annotation.</title>
        <authorList>
            <consortium name="The Broad Institute Genomics Platform"/>
            <consortium name="The Broad Institute Genome Sequencing Center for Infectious Disease"/>
            <person name="Wu L."/>
            <person name="Ma J."/>
        </authorList>
    </citation>
    <scope>NUCLEOTIDE SEQUENCE [LARGE SCALE GENOMIC DNA]</scope>
    <source>
        <strain evidence="2">KCTC 22671</strain>
    </source>
</reference>
<protein>
    <submittedName>
        <fullName evidence="1">NRDE family protein</fullName>
    </submittedName>
</protein>
<evidence type="ECO:0000313" key="2">
    <source>
        <dbReference type="Proteomes" id="UP001597534"/>
    </source>
</evidence>
<proteinExistence type="predicted"/>
<keyword evidence="2" id="KW-1185">Reference proteome</keyword>
<organism evidence="1 2">
    <name type="scientific">Flavobacterium chuncheonense</name>
    <dbReference type="NCBI Taxonomy" id="2026653"/>
    <lineage>
        <taxon>Bacteria</taxon>
        <taxon>Pseudomonadati</taxon>
        <taxon>Bacteroidota</taxon>
        <taxon>Flavobacteriia</taxon>
        <taxon>Flavobacteriales</taxon>
        <taxon>Flavobacteriaceae</taxon>
        <taxon>Flavobacterium</taxon>
    </lineage>
</organism>
<dbReference type="Proteomes" id="UP001597534">
    <property type="component" value="Unassembled WGS sequence"/>
</dbReference>
<accession>A0ABW5YI53</accession>
<dbReference type="RefSeq" id="WP_379810215.1">
    <property type="nucleotide sequence ID" value="NZ_JBHUPC010000008.1"/>
</dbReference>
<name>A0ABW5YI53_9FLAO</name>
<comment type="caution">
    <text evidence="1">The sequence shown here is derived from an EMBL/GenBank/DDBJ whole genome shotgun (WGS) entry which is preliminary data.</text>
</comment>
<dbReference type="InterPro" id="IPR008551">
    <property type="entry name" value="TANGO2"/>
</dbReference>
<dbReference type="Pfam" id="PF05742">
    <property type="entry name" value="TANGO2"/>
    <property type="match status" value="1"/>
</dbReference>
<dbReference type="EMBL" id="JBHUPC010000008">
    <property type="protein sequence ID" value="MFD2890729.1"/>
    <property type="molecule type" value="Genomic_DNA"/>
</dbReference>
<sequence length="225" mass="26197">MCTVSFIKTDTGFCITSNRDEKITREKAIPPKAYLYQEKQITYPKDPKAGGTWFAHDSKNVMVLLNGANEKHVPKPSYRKSRGIILLDLIASVQPLEEWKKIDLNEIEPFTIVFFSGEQLFELQWDEKEKRITKLDINLPHIWSSATLYNQAIRIERKKWFNEFIENHAILSPQNLLAFHQFTESSNKDFGLQINRNNLLKTISITQTVIQNDSISIQYIDLYDS</sequence>
<gene>
    <name evidence="1" type="ORF">ACFS5J_01720</name>
</gene>
<evidence type="ECO:0000313" key="1">
    <source>
        <dbReference type="EMBL" id="MFD2890729.1"/>
    </source>
</evidence>